<dbReference type="CDD" id="cd06170">
    <property type="entry name" value="LuxR_C_like"/>
    <property type="match status" value="1"/>
</dbReference>
<dbReference type="InterPro" id="IPR039420">
    <property type="entry name" value="WalR-like"/>
</dbReference>
<dbReference type="PRINTS" id="PR00038">
    <property type="entry name" value="HTHLUXR"/>
</dbReference>
<dbReference type="SUPFAM" id="SSF46894">
    <property type="entry name" value="C-terminal effector domain of the bipartite response regulators"/>
    <property type="match status" value="1"/>
</dbReference>
<dbReference type="Proteomes" id="UP001432222">
    <property type="component" value="Chromosome"/>
</dbReference>
<dbReference type="PANTHER" id="PTHR43214">
    <property type="entry name" value="TWO-COMPONENT RESPONSE REGULATOR"/>
    <property type="match status" value="1"/>
</dbReference>
<accession>A0ABZ1U6M9</accession>
<dbReference type="Pfam" id="PF00196">
    <property type="entry name" value="GerE"/>
    <property type="match status" value="1"/>
</dbReference>
<dbReference type="Gene3D" id="1.10.10.10">
    <property type="entry name" value="Winged helix-like DNA-binding domain superfamily/Winged helix DNA-binding domain"/>
    <property type="match status" value="1"/>
</dbReference>
<dbReference type="RefSeq" id="WP_405004987.1">
    <property type="nucleotide sequence ID" value="NZ_CP108252.1"/>
</dbReference>
<dbReference type="EMBL" id="CP108110">
    <property type="protein sequence ID" value="WUQ85637.1"/>
    <property type="molecule type" value="Genomic_DNA"/>
</dbReference>
<dbReference type="InterPro" id="IPR000792">
    <property type="entry name" value="Tscrpt_reg_LuxR_C"/>
</dbReference>
<dbReference type="InterPro" id="IPR016032">
    <property type="entry name" value="Sig_transdc_resp-reg_C-effctor"/>
</dbReference>
<evidence type="ECO:0000259" key="2">
    <source>
        <dbReference type="PROSITE" id="PS50043"/>
    </source>
</evidence>
<proteinExistence type="predicted"/>
<dbReference type="InterPro" id="IPR036388">
    <property type="entry name" value="WH-like_DNA-bd_sf"/>
</dbReference>
<name>A0ABZ1U6M9_9ACTN</name>
<evidence type="ECO:0000313" key="3">
    <source>
        <dbReference type="EMBL" id="WUQ85637.1"/>
    </source>
</evidence>
<feature type="domain" description="HTH luxR-type" evidence="2">
    <location>
        <begin position="25"/>
        <end position="90"/>
    </location>
</feature>
<evidence type="ECO:0000313" key="4">
    <source>
        <dbReference type="Proteomes" id="UP001432222"/>
    </source>
</evidence>
<dbReference type="SMART" id="SM00421">
    <property type="entry name" value="HTH_LUXR"/>
    <property type="match status" value="1"/>
</dbReference>
<protein>
    <submittedName>
        <fullName evidence="3">LuxR C-terminal-related transcriptional regulator</fullName>
    </submittedName>
</protein>
<dbReference type="PROSITE" id="PS50043">
    <property type="entry name" value="HTH_LUXR_2"/>
    <property type="match status" value="1"/>
</dbReference>
<keyword evidence="4" id="KW-1185">Reference proteome</keyword>
<sequence length="95" mass="10294">MENVAPLPCGHAWPVLSAPPHVRICLELISDLTGRESEVFRLLGMGKDNREISRELGVAERTTRAHVTGVMTKLGLDSRLQVGIVAASVLCWCGT</sequence>
<organism evidence="3 4">
    <name type="scientific">Kitasatospora purpeofusca</name>
    <dbReference type="NCBI Taxonomy" id="67352"/>
    <lineage>
        <taxon>Bacteria</taxon>
        <taxon>Bacillati</taxon>
        <taxon>Actinomycetota</taxon>
        <taxon>Actinomycetes</taxon>
        <taxon>Kitasatosporales</taxon>
        <taxon>Streptomycetaceae</taxon>
        <taxon>Kitasatospora</taxon>
    </lineage>
</organism>
<gene>
    <name evidence="3" type="ORF">OHA16_23320</name>
</gene>
<reference evidence="3" key="1">
    <citation type="submission" date="2022-10" db="EMBL/GenBank/DDBJ databases">
        <title>The complete genomes of actinobacterial strains from the NBC collection.</title>
        <authorList>
            <person name="Joergensen T.S."/>
            <person name="Alvarez Arevalo M."/>
            <person name="Sterndorff E.B."/>
            <person name="Faurdal D."/>
            <person name="Vuksanovic O."/>
            <person name="Mourched A.-S."/>
            <person name="Charusanti P."/>
            <person name="Shaw S."/>
            <person name="Blin K."/>
            <person name="Weber T."/>
        </authorList>
    </citation>
    <scope>NUCLEOTIDE SEQUENCE</scope>
    <source>
        <strain evidence="3">NBC_00222</strain>
    </source>
</reference>
<keyword evidence="1" id="KW-0238">DNA-binding</keyword>
<evidence type="ECO:0000256" key="1">
    <source>
        <dbReference type="ARBA" id="ARBA00023125"/>
    </source>
</evidence>